<comment type="subcellular location">
    <subcellularLocation>
        <location evidence="1">Nucleus</location>
    </subcellularLocation>
</comment>
<protein>
    <submittedName>
        <fullName evidence="5">Uncharacterized protein</fullName>
    </submittedName>
</protein>
<sequence length="934" mass="99478">MLLSKVRSEWSKVPADGRSQLTAIISAKLQALLETRNEAVRVVLQRLALVLGCAAAFTGGEAVSTFTSQALSLGASASATGSFMPMLLALELLTALAEEGDRLDQRRREALLTAALPHLPSTLGLLGSVLDAQLNHAGGQNTQRAALLAMAAIKCFGAWMRLSPMGAGDALLSPAELRAAQGQVLVLLLRGLGSPDEGVASAAAEALVFVLVPGKETDDAAQEDAALRAAIGGLLAHQPGIDAPERVVAARSVASVAVAIAERAPEGIAGRFEEAAPLAELMLQLISLPERSVAEVVVDYFNTLSTVSIKQRHPSLGRPLFGNLLQPLLRHASFPADFSSWEECTDDDEELFDRFREQMLTDPLESCYALLRCRFLEYFGSVLSSSTSWQGIEAAMFAIRSVSLSVKTRVINTESTIPDIAKDKEDTRQFLEGLFGELCSEHAAGGVLGTQPWVVAAACRLISEYAAWFGKAPHAPVEGALRYLLQAMAFQEAGQHAANAFRNLCTRASWRLRDVSMLSGLIQAAERVLAPASAGSSKLSQEDRQAVVEGLARIIAVLPQGEACQAGLLLTAPFVQRAQHLVASTSGSPITQDLGTAMAGELLLLAAAVRFMEFAGDNGKLGPQGHPALRLLEAAYPTLSAVAESPAWQGNVEVINALCEVYQRALLCMKSEAQPMLASLVAALMTAFEAHGHPACLATVAVVAEFFGESGDVSPLLSGALSTSCRAAFGRLQASGMGSQLDLLTALFSLGDRFLLLAPAVALQSPDLPSLFRWAVEAVRLKEAEPVREALMFLSHFTSAPETHAAKAHAQEYRSKAEQCMHQHGQPLTETLLWAAATTCPRHLLRLVSNLLHGLLADGAYGHPVRQWAKESLARPDFPGVAEGRWTAADLQRFCKVALEGPLLPAQRFAALLTDFANIPRGEGMGDTLLAYEL</sequence>
<evidence type="ECO:0000256" key="2">
    <source>
        <dbReference type="ARBA" id="ARBA00007991"/>
    </source>
</evidence>
<dbReference type="Pfam" id="PF18806">
    <property type="entry name" value="Importin_rep_3"/>
    <property type="match status" value="1"/>
</dbReference>
<dbReference type="GO" id="GO:0005737">
    <property type="term" value="C:cytoplasm"/>
    <property type="evidence" value="ECO:0007669"/>
    <property type="project" value="TreeGrafter"/>
</dbReference>
<evidence type="ECO:0000313" key="6">
    <source>
        <dbReference type="Proteomes" id="UP001489004"/>
    </source>
</evidence>
<dbReference type="Gene3D" id="1.25.10.10">
    <property type="entry name" value="Leucine-rich Repeat Variant"/>
    <property type="match status" value="1"/>
</dbReference>
<dbReference type="EMBL" id="JALJOR010000018">
    <property type="protein sequence ID" value="KAK9804313.1"/>
    <property type="molecule type" value="Genomic_DNA"/>
</dbReference>
<keyword evidence="4" id="KW-0539">Nucleus</keyword>
<evidence type="ECO:0000256" key="4">
    <source>
        <dbReference type="ARBA" id="ARBA00023242"/>
    </source>
</evidence>
<dbReference type="AlphaFoldDB" id="A0AAW1P5Y0"/>
<dbReference type="InterPro" id="IPR051345">
    <property type="entry name" value="Importin_beta-like_NTR"/>
</dbReference>
<keyword evidence="3" id="KW-0813">Transport</keyword>
<dbReference type="GO" id="GO:0005634">
    <property type="term" value="C:nucleus"/>
    <property type="evidence" value="ECO:0007669"/>
    <property type="project" value="UniProtKB-SubCell"/>
</dbReference>
<comment type="similarity">
    <text evidence="2">Belongs to the importin beta family.</text>
</comment>
<dbReference type="InterPro" id="IPR040520">
    <property type="entry name" value="Importin_rep_3"/>
</dbReference>
<accession>A0AAW1P5Y0</accession>
<dbReference type="InterPro" id="IPR016024">
    <property type="entry name" value="ARM-type_fold"/>
</dbReference>
<dbReference type="PANTHER" id="PTHR12363">
    <property type="entry name" value="TRANSPORTIN 3 AND IMPORTIN 13"/>
    <property type="match status" value="1"/>
</dbReference>
<evidence type="ECO:0000256" key="3">
    <source>
        <dbReference type="ARBA" id="ARBA00022448"/>
    </source>
</evidence>
<gene>
    <name evidence="5" type="ORF">WJX72_006272</name>
</gene>
<proteinExistence type="inferred from homology"/>
<dbReference type="InterPro" id="IPR058537">
    <property type="entry name" value="TPR_TNPO3_IPO13_4th"/>
</dbReference>
<dbReference type="PANTHER" id="PTHR12363:SF54">
    <property type="entry name" value="NUCLEAR TRANSPORT RECEPTOR"/>
    <property type="match status" value="1"/>
</dbReference>
<evidence type="ECO:0000256" key="1">
    <source>
        <dbReference type="ARBA" id="ARBA00004123"/>
    </source>
</evidence>
<evidence type="ECO:0000313" key="5">
    <source>
        <dbReference type="EMBL" id="KAK9804313.1"/>
    </source>
</evidence>
<comment type="caution">
    <text evidence="5">The sequence shown here is derived from an EMBL/GenBank/DDBJ whole genome shotgun (WGS) entry which is preliminary data.</text>
</comment>
<keyword evidence="6" id="KW-1185">Reference proteome</keyword>
<reference evidence="5 6" key="1">
    <citation type="journal article" date="2024" name="Nat. Commun.">
        <title>Phylogenomics reveals the evolutionary origins of lichenization in chlorophyte algae.</title>
        <authorList>
            <person name="Puginier C."/>
            <person name="Libourel C."/>
            <person name="Otte J."/>
            <person name="Skaloud P."/>
            <person name="Haon M."/>
            <person name="Grisel S."/>
            <person name="Petersen M."/>
            <person name="Berrin J.G."/>
            <person name="Delaux P.M."/>
            <person name="Dal Grande F."/>
            <person name="Keller J."/>
        </authorList>
    </citation>
    <scope>NUCLEOTIDE SEQUENCE [LARGE SCALE GENOMIC DNA]</scope>
    <source>
        <strain evidence="5 6">SAG 2043</strain>
    </source>
</reference>
<dbReference type="GO" id="GO:0006606">
    <property type="term" value="P:protein import into nucleus"/>
    <property type="evidence" value="ECO:0007669"/>
    <property type="project" value="TreeGrafter"/>
</dbReference>
<dbReference type="InterPro" id="IPR011989">
    <property type="entry name" value="ARM-like"/>
</dbReference>
<organism evidence="5 6">
    <name type="scientific">[Myrmecia] bisecta</name>
    <dbReference type="NCBI Taxonomy" id="41462"/>
    <lineage>
        <taxon>Eukaryota</taxon>
        <taxon>Viridiplantae</taxon>
        <taxon>Chlorophyta</taxon>
        <taxon>core chlorophytes</taxon>
        <taxon>Trebouxiophyceae</taxon>
        <taxon>Trebouxiales</taxon>
        <taxon>Trebouxiaceae</taxon>
        <taxon>Myrmecia</taxon>
    </lineage>
</organism>
<dbReference type="Proteomes" id="UP001489004">
    <property type="component" value="Unassembled WGS sequence"/>
</dbReference>
<dbReference type="SUPFAM" id="SSF48371">
    <property type="entry name" value="ARM repeat"/>
    <property type="match status" value="1"/>
</dbReference>
<name>A0AAW1P5Y0_9CHLO</name>
<dbReference type="Pfam" id="PF24139">
    <property type="entry name" value="TPR_TNPO3_IPO13_4th"/>
    <property type="match status" value="1"/>
</dbReference>